<name>A0AAU9UIV9_EUPED</name>
<proteinExistence type="predicted"/>
<accession>A0AAU9UIV9</accession>
<gene>
    <name evidence="2" type="ORF">EEDITHA_LOCUS14501</name>
</gene>
<dbReference type="Proteomes" id="UP001153954">
    <property type="component" value="Unassembled WGS sequence"/>
</dbReference>
<evidence type="ECO:0000256" key="1">
    <source>
        <dbReference type="SAM" id="Phobius"/>
    </source>
</evidence>
<evidence type="ECO:0000313" key="3">
    <source>
        <dbReference type="Proteomes" id="UP001153954"/>
    </source>
</evidence>
<dbReference type="EMBL" id="CAKOGL010000022">
    <property type="protein sequence ID" value="CAH2099541.1"/>
    <property type="molecule type" value="Genomic_DNA"/>
</dbReference>
<keyword evidence="3" id="KW-1185">Reference proteome</keyword>
<evidence type="ECO:0000313" key="2">
    <source>
        <dbReference type="EMBL" id="CAH2099541.1"/>
    </source>
</evidence>
<feature type="transmembrane region" description="Helical" evidence="1">
    <location>
        <begin position="36"/>
        <end position="57"/>
    </location>
</feature>
<keyword evidence="1" id="KW-1133">Transmembrane helix</keyword>
<keyword evidence="1" id="KW-0472">Membrane</keyword>
<evidence type="ECO:0008006" key="4">
    <source>
        <dbReference type="Google" id="ProtNLM"/>
    </source>
</evidence>
<dbReference type="AlphaFoldDB" id="A0AAU9UIV9"/>
<organism evidence="2 3">
    <name type="scientific">Euphydryas editha</name>
    <name type="common">Edith's checkerspot</name>
    <dbReference type="NCBI Taxonomy" id="104508"/>
    <lineage>
        <taxon>Eukaryota</taxon>
        <taxon>Metazoa</taxon>
        <taxon>Ecdysozoa</taxon>
        <taxon>Arthropoda</taxon>
        <taxon>Hexapoda</taxon>
        <taxon>Insecta</taxon>
        <taxon>Pterygota</taxon>
        <taxon>Neoptera</taxon>
        <taxon>Endopterygota</taxon>
        <taxon>Lepidoptera</taxon>
        <taxon>Glossata</taxon>
        <taxon>Ditrysia</taxon>
        <taxon>Papilionoidea</taxon>
        <taxon>Nymphalidae</taxon>
        <taxon>Nymphalinae</taxon>
        <taxon>Euphydryas</taxon>
    </lineage>
</organism>
<keyword evidence="1" id="KW-0812">Transmembrane</keyword>
<sequence length="96" mass="10692">MNETGIKNSTTKPIKILSIKGKRQVGVICSAERGQLTSVICCCNVAGTFVPPFFMFARKRMQERLFDNSPLGSQATVMDNGWIHSKAFLAWVHVFV</sequence>
<comment type="caution">
    <text evidence="2">The sequence shown here is derived from an EMBL/GenBank/DDBJ whole genome shotgun (WGS) entry which is preliminary data.</text>
</comment>
<protein>
    <recommendedName>
        <fullName evidence="4">DDE-1 domain-containing protein</fullName>
    </recommendedName>
</protein>
<reference evidence="2" key="1">
    <citation type="submission" date="2022-03" db="EMBL/GenBank/DDBJ databases">
        <authorList>
            <person name="Tunstrom K."/>
        </authorList>
    </citation>
    <scope>NUCLEOTIDE SEQUENCE</scope>
</reference>